<reference evidence="5" key="1">
    <citation type="submission" date="2016-11" db="EMBL/GenBank/DDBJ databases">
        <title>The genome of Nicotiana attenuata.</title>
        <authorList>
            <person name="Xu S."/>
            <person name="Brockmoeller T."/>
            <person name="Gaquerel E."/>
            <person name="Navarro A."/>
            <person name="Kuhl H."/>
            <person name="Gase K."/>
            <person name="Ling Z."/>
            <person name="Zhou W."/>
            <person name="Kreitzer C."/>
            <person name="Stanke M."/>
            <person name="Tang H."/>
            <person name="Lyons E."/>
            <person name="Pandey P."/>
            <person name="Pandey S.P."/>
            <person name="Timmermann B."/>
            <person name="Baldwin I.T."/>
        </authorList>
    </citation>
    <scope>NUCLEOTIDE SEQUENCE [LARGE SCALE GENOMIC DNA]</scope>
    <source>
        <strain evidence="5">UT</strain>
    </source>
</reference>
<feature type="non-terminal residue" evidence="5">
    <location>
        <position position="299"/>
    </location>
</feature>
<dbReference type="STRING" id="49451.A0A1J6J9Y8"/>
<feature type="non-terminal residue" evidence="5">
    <location>
        <position position="1"/>
    </location>
</feature>
<gene>
    <name evidence="5" type="primary">TS2</name>
    <name evidence="5" type="ORF">A4A49_61455</name>
</gene>
<dbReference type="GO" id="GO:0006629">
    <property type="term" value="P:lipid metabolic process"/>
    <property type="evidence" value="ECO:0007669"/>
    <property type="project" value="UniProtKB-KW"/>
</dbReference>
<dbReference type="Gramene" id="OIT06583">
    <property type="protein sequence ID" value="OIT06583"/>
    <property type="gene ID" value="A4A49_61455"/>
</dbReference>
<dbReference type="SMR" id="A0A1J6J9Y8"/>
<protein>
    <submittedName>
        <fullName evidence="5">Sex determination protein tasselseed-2</fullName>
    </submittedName>
</protein>
<accession>A0A1J6J9Y8</accession>
<keyword evidence="4" id="KW-0443">Lipid metabolism</keyword>
<dbReference type="PANTHER" id="PTHR43180">
    <property type="entry name" value="3-OXOACYL-(ACYL-CARRIER-PROTEIN) REDUCTASE (AFU_ORTHOLOGUE AFUA_6G11210)"/>
    <property type="match status" value="1"/>
</dbReference>
<dbReference type="PANTHER" id="PTHR43180:SF28">
    <property type="entry name" value="NAD(P)-BINDING ROSSMANN-FOLD SUPERFAMILY PROTEIN"/>
    <property type="match status" value="1"/>
</dbReference>
<dbReference type="SUPFAM" id="SSF51735">
    <property type="entry name" value="NAD(P)-binding Rossmann-fold domains"/>
    <property type="match status" value="1"/>
</dbReference>
<dbReference type="InterPro" id="IPR036291">
    <property type="entry name" value="NAD(P)-bd_dom_sf"/>
</dbReference>
<proteinExistence type="inferred from homology"/>
<dbReference type="Pfam" id="PF13561">
    <property type="entry name" value="adh_short_C2"/>
    <property type="match status" value="1"/>
</dbReference>
<evidence type="ECO:0000256" key="3">
    <source>
        <dbReference type="ARBA" id="ARBA00023027"/>
    </source>
</evidence>
<evidence type="ECO:0000256" key="2">
    <source>
        <dbReference type="ARBA" id="ARBA00023002"/>
    </source>
</evidence>
<comment type="similarity">
    <text evidence="1">Belongs to the short-chain dehydrogenases/reductases (SDR) family.</text>
</comment>
<dbReference type="GO" id="GO:0016491">
    <property type="term" value="F:oxidoreductase activity"/>
    <property type="evidence" value="ECO:0007669"/>
    <property type="project" value="UniProtKB-KW"/>
</dbReference>
<organism evidence="5 6">
    <name type="scientific">Nicotiana attenuata</name>
    <name type="common">Coyote tobacco</name>
    <dbReference type="NCBI Taxonomy" id="49451"/>
    <lineage>
        <taxon>Eukaryota</taxon>
        <taxon>Viridiplantae</taxon>
        <taxon>Streptophyta</taxon>
        <taxon>Embryophyta</taxon>
        <taxon>Tracheophyta</taxon>
        <taxon>Spermatophyta</taxon>
        <taxon>Magnoliopsida</taxon>
        <taxon>eudicotyledons</taxon>
        <taxon>Gunneridae</taxon>
        <taxon>Pentapetalae</taxon>
        <taxon>asterids</taxon>
        <taxon>lamiids</taxon>
        <taxon>Solanales</taxon>
        <taxon>Solanaceae</taxon>
        <taxon>Nicotianoideae</taxon>
        <taxon>Nicotianeae</taxon>
        <taxon>Nicotiana</taxon>
    </lineage>
</organism>
<evidence type="ECO:0000256" key="1">
    <source>
        <dbReference type="ARBA" id="ARBA00006484"/>
    </source>
</evidence>
<comment type="caution">
    <text evidence="5">The sequence shown here is derived from an EMBL/GenBank/DDBJ whole genome shotgun (WGS) entry which is preliminary data.</text>
</comment>
<dbReference type="InterPro" id="IPR002347">
    <property type="entry name" value="SDR_fam"/>
</dbReference>
<dbReference type="Proteomes" id="UP000187609">
    <property type="component" value="Unassembled WGS sequence"/>
</dbReference>
<keyword evidence="6" id="KW-1185">Reference proteome</keyword>
<evidence type="ECO:0000313" key="5">
    <source>
        <dbReference type="EMBL" id="OIT06583.1"/>
    </source>
</evidence>
<keyword evidence="3" id="KW-0520">NAD</keyword>
<sequence>RSMITSTSLLLQTFNKEFSTHTPRKLEGKVALITGAASGIGKETAVKFISNGAKVIITDIQRQLGKETASELGPNATFVVCDVSKESDISNAVDFAVSSHGQLDIMYNNAGIACSTPPSIVDLDLRAFNRVIHLFSNTPIKTLTNIIMSINVGGAVAGIKHAARVMIPRQTGSILCTARVTGVMGGLAPFTYSTSKSCIIGIMRSVTPELCKNGIRINCISPFAIPTPLTVDEMKLFFPGVEAQQLAKMVNNASELKGAYCEPIDVANAALYLASDDAKYISGQNLVVDGGFTTFKNLN</sequence>
<dbReference type="AlphaFoldDB" id="A0A1J6J9Y8"/>
<name>A0A1J6J9Y8_NICAT</name>
<evidence type="ECO:0000256" key="4">
    <source>
        <dbReference type="ARBA" id="ARBA00023098"/>
    </source>
</evidence>
<dbReference type="Gene3D" id="3.40.50.720">
    <property type="entry name" value="NAD(P)-binding Rossmann-like Domain"/>
    <property type="match status" value="1"/>
</dbReference>
<keyword evidence="2" id="KW-0560">Oxidoreductase</keyword>
<dbReference type="EMBL" id="MJEQ01037184">
    <property type="protein sequence ID" value="OIT06583.1"/>
    <property type="molecule type" value="Genomic_DNA"/>
</dbReference>
<dbReference type="PRINTS" id="PR00081">
    <property type="entry name" value="GDHRDH"/>
</dbReference>
<dbReference type="OMA" id="NGACWDI"/>
<evidence type="ECO:0000313" key="6">
    <source>
        <dbReference type="Proteomes" id="UP000187609"/>
    </source>
</evidence>
<dbReference type="PRINTS" id="PR00080">
    <property type="entry name" value="SDRFAMILY"/>
</dbReference>